<keyword evidence="1" id="KW-0812">Transmembrane</keyword>
<dbReference type="EMBL" id="MLAK01000519">
    <property type="protein sequence ID" value="OHT13458.1"/>
    <property type="molecule type" value="Genomic_DNA"/>
</dbReference>
<name>A0A1J4KQT6_9EUKA</name>
<proteinExistence type="predicted"/>
<dbReference type="GeneID" id="94833605"/>
<dbReference type="AlphaFoldDB" id="A0A1J4KQT6"/>
<dbReference type="VEuPathDB" id="TrichDB:TRFO_16317"/>
<accession>A0A1J4KQT6</accession>
<evidence type="ECO:0000256" key="1">
    <source>
        <dbReference type="SAM" id="Phobius"/>
    </source>
</evidence>
<comment type="caution">
    <text evidence="2">The sequence shown here is derived from an EMBL/GenBank/DDBJ whole genome shotgun (WGS) entry which is preliminary data.</text>
</comment>
<gene>
    <name evidence="2" type="ORF">TRFO_16317</name>
</gene>
<keyword evidence="1" id="KW-0472">Membrane</keyword>
<organism evidence="2 3">
    <name type="scientific">Tritrichomonas foetus</name>
    <dbReference type="NCBI Taxonomy" id="1144522"/>
    <lineage>
        <taxon>Eukaryota</taxon>
        <taxon>Metamonada</taxon>
        <taxon>Parabasalia</taxon>
        <taxon>Tritrichomonadida</taxon>
        <taxon>Tritrichomonadidae</taxon>
        <taxon>Tritrichomonas</taxon>
    </lineage>
</organism>
<evidence type="ECO:0000313" key="2">
    <source>
        <dbReference type="EMBL" id="OHT13458.1"/>
    </source>
</evidence>
<reference evidence="2" key="1">
    <citation type="submission" date="2016-10" db="EMBL/GenBank/DDBJ databases">
        <authorList>
            <person name="Benchimol M."/>
            <person name="Almeida L.G."/>
            <person name="Vasconcelos A.T."/>
            <person name="Perreira-Neves A."/>
            <person name="Rosa I.A."/>
            <person name="Tasca T."/>
            <person name="Bogo M.R."/>
            <person name="de Souza W."/>
        </authorList>
    </citation>
    <scope>NUCLEOTIDE SEQUENCE [LARGE SCALE GENOMIC DNA]</scope>
    <source>
        <strain evidence="2">K</strain>
    </source>
</reference>
<feature type="transmembrane region" description="Helical" evidence="1">
    <location>
        <begin position="551"/>
        <end position="580"/>
    </location>
</feature>
<keyword evidence="3" id="KW-1185">Reference proteome</keyword>
<dbReference type="Proteomes" id="UP000179807">
    <property type="component" value="Unassembled WGS sequence"/>
</dbReference>
<evidence type="ECO:0000313" key="3">
    <source>
        <dbReference type="Proteomes" id="UP000179807"/>
    </source>
</evidence>
<sequence>MLFFFLSFLTRSSDFCIYVTNRTKCTITYVNEKYYISLDEWTKIPMKDTFITINVVEDIIYPKSLILYFYDDCYLTVRGEAPDNSLLRVHFGEIEIRNSFSLENIIVNSTLNHMETPSMKLYNVLFDESLLSNKLTRTEDNRVSIAVEYEDYSQEFYFIDPYVLSPLFLIKELNFSKGEIVYTGRKYKSSSSLESNYTTFKIGRELLKTNLTLSFCKETGMIFDQDVRINFLDSEDEYFYYPSVLISFPDNIFITVQGNTGDRIYGGIEANSLFVTADSSSFFPFFINLTQNLEIIKSSYNLTNENNSITFPNVVMSHNKIRNHIGNNFSVIFEDCMLFNKYPYKYAIYETVNDTNQSLSKNLNNNHQNINKNNNQIKNLYQNSHQSRNNNINYYDMEKIDALQNQTDGYPFLIIKNLISNLGIQCVQLQGDSYFFDDAELNNCNMKGNTLLFSANINITNQSTVYPDWLMHFENNREAPTSYLDCSPEDINYYLDRFIYDEKMQIPYKYDSYSTLLYERLHIQSSDEFDIQRIKIYVSKSENRRKIKDPYLYLLVVVLPVTMSIGALFFFVYIGVYCCLYKNQKMLEEQDELIRLQTSHV</sequence>
<keyword evidence="1" id="KW-1133">Transmembrane helix</keyword>
<protein>
    <submittedName>
        <fullName evidence="2">Uncharacterized protein</fullName>
    </submittedName>
</protein>
<dbReference type="RefSeq" id="XP_068366594.1">
    <property type="nucleotide sequence ID" value="XM_068498901.1"/>
</dbReference>